<dbReference type="Proteomes" id="UP000678276">
    <property type="component" value="Unassembled WGS sequence"/>
</dbReference>
<dbReference type="Gene3D" id="1.10.10.10">
    <property type="entry name" value="Winged helix-like DNA-binding domain superfamily/Winged helix DNA-binding domain"/>
    <property type="match status" value="1"/>
</dbReference>
<dbReference type="Pfam" id="PF00126">
    <property type="entry name" value="HTH_1"/>
    <property type="match status" value="1"/>
</dbReference>
<evidence type="ECO:0000313" key="7">
    <source>
        <dbReference type="Proteomes" id="UP000678276"/>
    </source>
</evidence>
<dbReference type="PANTHER" id="PTHR30579:SF7">
    <property type="entry name" value="HTH-TYPE TRANSCRIPTIONAL REGULATOR LRHA-RELATED"/>
    <property type="match status" value="1"/>
</dbReference>
<evidence type="ECO:0000256" key="1">
    <source>
        <dbReference type="ARBA" id="ARBA00009437"/>
    </source>
</evidence>
<protein>
    <submittedName>
        <fullName evidence="6">LysR family transcriptional regulator</fullName>
    </submittedName>
</protein>
<evidence type="ECO:0000256" key="4">
    <source>
        <dbReference type="ARBA" id="ARBA00023163"/>
    </source>
</evidence>
<evidence type="ECO:0000259" key="5">
    <source>
        <dbReference type="PROSITE" id="PS50931"/>
    </source>
</evidence>
<dbReference type="EMBL" id="JAGJCF010000011">
    <property type="protein sequence ID" value="MBP0616876.1"/>
    <property type="molecule type" value="Genomic_DNA"/>
</dbReference>
<evidence type="ECO:0000313" key="6">
    <source>
        <dbReference type="EMBL" id="MBP0616876.1"/>
    </source>
</evidence>
<gene>
    <name evidence="6" type="ORF">J6595_14920</name>
</gene>
<dbReference type="InterPro" id="IPR000847">
    <property type="entry name" value="LysR_HTH_N"/>
</dbReference>
<comment type="caution">
    <text evidence="6">The sequence shown here is derived from an EMBL/GenBank/DDBJ whole genome shotgun (WGS) entry which is preliminary data.</text>
</comment>
<name>A0ABS4BJK0_9HYPH</name>
<dbReference type="InterPro" id="IPR005119">
    <property type="entry name" value="LysR_subst-bd"/>
</dbReference>
<dbReference type="RefSeq" id="WP_209595370.1">
    <property type="nucleotide sequence ID" value="NZ_JAGJCF010000011.1"/>
</dbReference>
<evidence type="ECO:0000256" key="2">
    <source>
        <dbReference type="ARBA" id="ARBA00023015"/>
    </source>
</evidence>
<keyword evidence="2" id="KW-0805">Transcription regulation</keyword>
<reference evidence="6 7" key="1">
    <citation type="submission" date="2021-04" db="EMBL/GenBank/DDBJ databases">
        <title>Whole genome sequence of Jiella sp. KSK16Y-1.</title>
        <authorList>
            <person name="Tuo L."/>
        </authorList>
    </citation>
    <scope>NUCLEOTIDE SEQUENCE [LARGE SCALE GENOMIC DNA]</scope>
    <source>
        <strain evidence="6 7">KSK16Y-1</strain>
    </source>
</reference>
<keyword evidence="3" id="KW-0238">DNA-binding</keyword>
<dbReference type="PROSITE" id="PS50931">
    <property type="entry name" value="HTH_LYSR"/>
    <property type="match status" value="1"/>
</dbReference>
<accession>A0ABS4BJK0</accession>
<dbReference type="InterPro" id="IPR036390">
    <property type="entry name" value="WH_DNA-bd_sf"/>
</dbReference>
<dbReference type="PANTHER" id="PTHR30579">
    <property type="entry name" value="TRANSCRIPTIONAL REGULATOR"/>
    <property type="match status" value="1"/>
</dbReference>
<dbReference type="SUPFAM" id="SSF46785">
    <property type="entry name" value="Winged helix' DNA-binding domain"/>
    <property type="match status" value="1"/>
</dbReference>
<keyword evidence="7" id="KW-1185">Reference proteome</keyword>
<dbReference type="PRINTS" id="PR00039">
    <property type="entry name" value="HTHLYSR"/>
</dbReference>
<comment type="similarity">
    <text evidence="1">Belongs to the LysR transcriptional regulatory family.</text>
</comment>
<sequence length="286" mass="31304">MRHLDTETLATLVAIIDTGSFTQAADRVSKSQAAVSSAIARLEDRIGKRLLNRTNRTVSLTPAGEILTDFARRLLALEEEALSALGGDVTAGRVRLGMPDDYLGLFGALVMENFRARHPEIHVEVVCEFSHHLEPLVATGDLDLAIVTRQSDDGQGSLLKRERQIWCAARQARPETEPILPLALFPDHCRARPHILKALSAANRDWRIVWTSSHLQSIQSAVMMGFAVTALPLSALTFEHRELGEGDGLPALPELELALISAPSIGLAARRLASFLRSEFSPDRPD</sequence>
<dbReference type="SUPFAM" id="SSF53850">
    <property type="entry name" value="Periplasmic binding protein-like II"/>
    <property type="match status" value="1"/>
</dbReference>
<dbReference type="InterPro" id="IPR036388">
    <property type="entry name" value="WH-like_DNA-bd_sf"/>
</dbReference>
<dbReference type="Gene3D" id="3.40.190.10">
    <property type="entry name" value="Periplasmic binding protein-like II"/>
    <property type="match status" value="2"/>
</dbReference>
<keyword evidence="4" id="KW-0804">Transcription</keyword>
<proteinExistence type="inferred from homology"/>
<dbReference type="InterPro" id="IPR050176">
    <property type="entry name" value="LTTR"/>
</dbReference>
<feature type="domain" description="HTH lysR-type" evidence="5">
    <location>
        <begin position="4"/>
        <end position="61"/>
    </location>
</feature>
<organism evidence="6 7">
    <name type="scientific">Jiella mangrovi</name>
    <dbReference type="NCBI Taxonomy" id="2821407"/>
    <lineage>
        <taxon>Bacteria</taxon>
        <taxon>Pseudomonadati</taxon>
        <taxon>Pseudomonadota</taxon>
        <taxon>Alphaproteobacteria</taxon>
        <taxon>Hyphomicrobiales</taxon>
        <taxon>Aurantimonadaceae</taxon>
        <taxon>Jiella</taxon>
    </lineage>
</organism>
<dbReference type="Pfam" id="PF03466">
    <property type="entry name" value="LysR_substrate"/>
    <property type="match status" value="1"/>
</dbReference>
<evidence type="ECO:0000256" key="3">
    <source>
        <dbReference type="ARBA" id="ARBA00023125"/>
    </source>
</evidence>